<name>A0A9X2KWN3_9FLAO</name>
<keyword evidence="4" id="KW-1185">Reference proteome</keyword>
<dbReference type="EMBL" id="JANCNS010000001">
    <property type="protein sequence ID" value="MCP9199693.1"/>
    <property type="molecule type" value="Genomic_DNA"/>
</dbReference>
<dbReference type="Pfam" id="PF07885">
    <property type="entry name" value="Ion_trans_2"/>
    <property type="match status" value="1"/>
</dbReference>
<keyword evidence="1" id="KW-0472">Membrane</keyword>
<dbReference type="RefSeq" id="WP_241550203.1">
    <property type="nucleotide sequence ID" value="NZ_JANCNS010000001.1"/>
</dbReference>
<organism evidence="3 4">
    <name type="scientific">Christiangramia oceanisediminis</name>
    <dbReference type="NCBI Taxonomy" id="2920386"/>
    <lineage>
        <taxon>Bacteria</taxon>
        <taxon>Pseudomonadati</taxon>
        <taxon>Bacteroidota</taxon>
        <taxon>Flavobacteriia</taxon>
        <taxon>Flavobacteriales</taxon>
        <taxon>Flavobacteriaceae</taxon>
        <taxon>Christiangramia</taxon>
    </lineage>
</organism>
<dbReference type="AlphaFoldDB" id="A0A9X2KWN3"/>
<evidence type="ECO:0000256" key="1">
    <source>
        <dbReference type="SAM" id="Phobius"/>
    </source>
</evidence>
<gene>
    <name evidence="3" type="ORF">MKO06_07240</name>
</gene>
<sequence length="335" mass="38172">MEFYIILGVILYLSIALDILQTTLSMHGGGWLTSRTSHFFWKCVYWLSGKDGESKLLGHAGYLLLASIVVVWVFILWLSFSFILYGMPGVIVDSTTKVPADFLELVYYAGFSLSTLGMGDFVPVTTAARILTSFFSFTGLILLTMSVTYFIPVLSAVIEQRKLGIRLSLLGKSPQEIVLNAWNGENFDSLLKKSDELSGSIIKYSQQHRAYPVIHYFHNTDVETTVILQLARLHEALQILSYKIPDEYRPDDQILRPLHKAFENYFKVLLEVTHIKLRDTEPESSNLDALVGTNFFGEQKPDSSVPDKITRHRKFFHSLIYLDGWKWDQVDPKKS</sequence>
<reference evidence="3" key="1">
    <citation type="submission" date="2022-07" db="EMBL/GenBank/DDBJ databases">
        <title>Gramela sediminis sp. nov., isolated from deep-sea sediment of the Indian Ocean.</title>
        <authorList>
            <person name="Shi H."/>
        </authorList>
    </citation>
    <scope>NUCLEOTIDE SEQUENCE</scope>
    <source>
        <strain evidence="3">GC03-9</strain>
    </source>
</reference>
<feature type="transmembrane region" description="Helical" evidence="1">
    <location>
        <begin position="134"/>
        <end position="158"/>
    </location>
</feature>
<dbReference type="SUPFAM" id="SSF81324">
    <property type="entry name" value="Voltage-gated potassium channels"/>
    <property type="match status" value="1"/>
</dbReference>
<evidence type="ECO:0000313" key="4">
    <source>
        <dbReference type="Proteomes" id="UP001155280"/>
    </source>
</evidence>
<feature type="domain" description="Potassium channel" evidence="2">
    <location>
        <begin position="73"/>
        <end position="154"/>
    </location>
</feature>
<protein>
    <submittedName>
        <fullName evidence="3">Potassium channel family protein</fullName>
    </submittedName>
</protein>
<comment type="caution">
    <text evidence="3">The sequence shown here is derived from an EMBL/GenBank/DDBJ whole genome shotgun (WGS) entry which is preliminary data.</text>
</comment>
<keyword evidence="3" id="KW-0813">Transport</keyword>
<feature type="transmembrane region" description="Helical" evidence="1">
    <location>
        <begin position="62"/>
        <end position="85"/>
    </location>
</feature>
<keyword evidence="3" id="KW-0406">Ion transport</keyword>
<dbReference type="Proteomes" id="UP001155280">
    <property type="component" value="Unassembled WGS sequence"/>
</dbReference>
<dbReference type="InterPro" id="IPR013099">
    <property type="entry name" value="K_chnl_dom"/>
</dbReference>
<dbReference type="Gene3D" id="1.10.287.70">
    <property type="match status" value="1"/>
</dbReference>
<evidence type="ECO:0000259" key="2">
    <source>
        <dbReference type="Pfam" id="PF07885"/>
    </source>
</evidence>
<feature type="transmembrane region" description="Helical" evidence="1">
    <location>
        <begin position="105"/>
        <end position="122"/>
    </location>
</feature>
<proteinExistence type="predicted"/>
<keyword evidence="1" id="KW-1133">Transmembrane helix</keyword>
<dbReference type="GO" id="GO:0034220">
    <property type="term" value="P:monoatomic ion transmembrane transport"/>
    <property type="evidence" value="ECO:0007669"/>
    <property type="project" value="UniProtKB-KW"/>
</dbReference>
<keyword evidence="3" id="KW-0407">Ion channel</keyword>
<keyword evidence="1" id="KW-0812">Transmembrane</keyword>
<feature type="transmembrane region" description="Helical" evidence="1">
    <location>
        <begin position="6"/>
        <end position="26"/>
    </location>
</feature>
<accession>A0A9X2KWN3</accession>
<evidence type="ECO:0000313" key="3">
    <source>
        <dbReference type="EMBL" id="MCP9199693.1"/>
    </source>
</evidence>